<gene>
    <name evidence="1" type="ORF">RMSM_00465</name>
</gene>
<proteinExistence type="predicted"/>
<dbReference type="EMBL" id="ANOG01000069">
    <property type="protein sequence ID" value="EMI22609.1"/>
    <property type="molecule type" value="Genomic_DNA"/>
</dbReference>
<evidence type="ECO:0000313" key="2">
    <source>
        <dbReference type="Proteomes" id="UP000011991"/>
    </source>
</evidence>
<organism evidence="1 2">
    <name type="scientific">Rhodopirellula maiorica SM1</name>
    <dbReference type="NCBI Taxonomy" id="1265738"/>
    <lineage>
        <taxon>Bacteria</taxon>
        <taxon>Pseudomonadati</taxon>
        <taxon>Planctomycetota</taxon>
        <taxon>Planctomycetia</taxon>
        <taxon>Pirellulales</taxon>
        <taxon>Pirellulaceae</taxon>
        <taxon>Novipirellula</taxon>
    </lineage>
</organism>
<accession>M5S8W1</accession>
<sequence length="57" mass="6186">MRVGGLTVTVGFCPKDLYPNQPYNALQFASVATLMSVSFTHFQIVACSSVDHRPSVP</sequence>
<evidence type="ECO:0000313" key="1">
    <source>
        <dbReference type="EMBL" id="EMI22609.1"/>
    </source>
</evidence>
<feature type="non-terminal residue" evidence="1">
    <location>
        <position position="57"/>
    </location>
</feature>
<protein>
    <submittedName>
        <fullName evidence="1">Uncharacterized protein</fullName>
    </submittedName>
</protein>
<dbReference type="Proteomes" id="UP000011991">
    <property type="component" value="Unassembled WGS sequence"/>
</dbReference>
<name>M5S8W1_9BACT</name>
<comment type="caution">
    <text evidence="1">The sequence shown here is derived from an EMBL/GenBank/DDBJ whole genome shotgun (WGS) entry which is preliminary data.</text>
</comment>
<reference evidence="1 2" key="1">
    <citation type="journal article" date="2013" name="Mar. Genomics">
        <title>Expression of sulfatases in Rhodopirellula baltica and the diversity of sulfatases in the genus Rhodopirellula.</title>
        <authorList>
            <person name="Wegner C.E."/>
            <person name="Richter-Heitmann T."/>
            <person name="Klindworth A."/>
            <person name="Klockow C."/>
            <person name="Richter M."/>
            <person name="Achstetter T."/>
            <person name="Glockner F.O."/>
            <person name="Harder J."/>
        </authorList>
    </citation>
    <scope>NUCLEOTIDE SEQUENCE [LARGE SCALE GENOMIC DNA]</scope>
    <source>
        <strain evidence="1 2">SM1</strain>
    </source>
</reference>
<keyword evidence="2" id="KW-1185">Reference proteome</keyword>
<dbReference type="AlphaFoldDB" id="M5S8W1"/>